<dbReference type="PANTHER" id="PTHR46890:SF48">
    <property type="entry name" value="RNA-DIRECTED DNA POLYMERASE"/>
    <property type="match status" value="1"/>
</dbReference>
<dbReference type="Pfam" id="PF00078">
    <property type="entry name" value="RVT_1"/>
    <property type="match status" value="1"/>
</dbReference>
<sequence>MALKLDMAKAYDRVEWVFLHEMMLKLGFSATWVAKVMDCISITTFSVLWKGNPVGHIMPQRGLRQGCPLSPYLFLMCTEGFSCLLRGAERRGDLVGVQVARGGLQ</sequence>
<dbReference type="Proteomes" id="UP001054821">
    <property type="component" value="Chromosome 1"/>
</dbReference>
<dbReference type="InterPro" id="IPR000477">
    <property type="entry name" value="RT_dom"/>
</dbReference>
<keyword evidence="3" id="KW-1185">Reference proteome</keyword>
<evidence type="ECO:0000313" key="2">
    <source>
        <dbReference type="EMBL" id="KAI5348321.1"/>
    </source>
</evidence>
<dbReference type="EMBL" id="JAJFAZ020000001">
    <property type="protein sequence ID" value="KAI5348321.1"/>
    <property type="molecule type" value="Genomic_DNA"/>
</dbReference>
<comment type="caution">
    <text evidence="2">The sequence shown here is derived from an EMBL/GenBank/DDBJ whole genome shotgun (WGS) entry which is preliminary data.</text>
</comment>
<organism evidence="2 3">
    <name type="scientific">Prunus dulcis</name>
    <name type="common">Almond</name>
    <name type="synonym">Amygdalus dulcis</name>
    <dbReference type="NCBI Taxonomy" id="3755"/>
    <lineage>
        <taxon>Eukaryota</taxon>
        <taxon>Viridiplantae</taxon>
        <taxon>Streptophyta</taxon>
        <taxon>Embryophyta</taxon>
        <taxon>Tracheophyta</taxon>
        <taxon>Spermatophyta</taxon>
        <taxon>Magnoliopsida</taxon>
        <taxon>eudicotyledons</taxon>
        <taxon>Gunneridae</taxon>
        <taxon>Pentapetalae</taxon>
        <taxon>rosids</taxon>
        <taxon>fabids</taxon>
        <taxon>Rosales</taxon>
        <taxon>Rosaceae</taxon>
        <taxon>Amygdaloideae</taxon>
        <taxon>Amygdaleae</taxon>
        <taxon>Prunus</taxon>
    </lineage>
</organism>
<feature type="domain" description="Reverse transcriptase" evidence="1">
    <location>
        <begin position="2"/>
        <end position="88"/>
    </location>
</feature>
<dbReference type="AlphaFoldDB" id="A0AAD4ZK06"/>
<evidence type="ECO:0000313" key="3">
    <source>
        <dbReference type="Proteomes" id="UP001054821"/>
    </source>
</evidence>
<gene>
    <name evidence="2" type="ORF">L3X38_001208</name>
</gene>
<name>A0AAD4ZK06_PRUDU</name>
<evidence type="ECO:0000259" key="1">
    <source>
        <dbReference type="Pfam" id="PF00078"/>
    </source>
</evidence>
<protein>
    <recommendedName>
        <fullName evidence="1">Reverse transcriptase domain-containing protein</fullName>
    </recommendedName>
</protein>
<dbReference type="PANTHER" id="PTHR46890">
    <property type="entry name" value="NON-LTR RETROLELEMENT REVERSE TRANSCRIPTASE-LIKE PROTEIN-RELATED"/>
    <property type="match status" value="1"/>
</dbReference>
<accession>A0AAD4ZK06</accession>
<proteinExistence type="predicted"/>
<reference evidence="2 3" key="1">
    <citation type="journal article" date="2022" name="G3 (Bethesda)">
        <title>Whole-genome sequence and methylome profiling of the almond [Prunus dulcis (Mill.) D.A. Webb] cultivar 'Nonpareil'.</title>
        <authorList>
            <person name="D'Amico-Willman K.M."/>
            <person name="Ouma W.Z."/>
            <person name="Meulia T."/>
            <person name="Sideli G.M."/>
            <person name="Gradziel T.M."/>
            <person name="Fresnedo-Ramirez J."/>
        </authorList>
    </citation>
    <scope>NUCLEOTIDE SEQUENCE [LARGE SCALE GENOMIC DNA]</scope>
    <source>
        <strain evidence="2">Clone GOH B32 T37-40</strain>
    </source>
</reference>
<dbReference type="InterPro" id="IPR052343">
    <property type="entry name" value="Retrotransposon-Effector_Assoc"/>
</dbReference>